<dbReference type="RefSeq" id="WP_184717003.1">
    <property type="nucleotide sequence ID" value="NZ_JACHJP010000004.1"/>
</dbReference>
<accession>A0A7W7QNX8</accession>
<keyword evidence="4" id="KW-1185">Reference proteome</keyword>
<evidence type="ECO:0000256" key="2">
    <source>
        <dbReference type="SAM" id="SignalP"/>
    </source>
</evidence>
<gene>
    <name evidence="3" type="ORF">FHS44_004155</name>
</gene>
<evidence type="ECO:0000256" key="1">
    <source>
        <dbReference type="SAM" id="Phobius"/>
    </source>
</evidence>
<name>A0A7W7QNX8_9ACTN</name>
<keyword evidence="1" id="KW-1133">Transmembrane helix</keyword>
<dbReference type="Proteomes" id="UP000552644">
    <property type="component" value="Unassembled WGS sequence"/>
</dbReference>
<sequence>MIRKVTSLAVLTATLLSPAAVALPGTASAQTTETAAGRQAPQLVIGALTPDVTREPTTEIKFSGTFVNTGTQTVTGLRRRLYYSSQPFQRRSDMEAYVGGLAPQPTSWRDELNLEPASLAPGAKASWEYTFTPFQLGMNRFGVYPLMIQVIDAFGQPVAAQRTFLIHMPTGTQVSRTKLAMVLPIVDQPRRAVDGVFLDDTLSASMAPGKRLGNLLKLAQSTTTAKNLTWVLDPSLVDDAQTLGKPYAVKVKDKVESRSGDTAAATWLGDLRTALFNEPVVATPYADPDVAALAHGGVDGSAKTAVEAARLVGSRAFGRDLITTVNWPAGGRIDYDGLDLLATEGVKTVLLDEAALPPAIPPVTTPDASATLNTVNGPVTALLTDRVLSEALDTDVSVPGAAVLSRRRFIAETAMIAAEPVTARRTVVAVPQRRWSPDPAYVTDLVKTASSLPWLAPARLESIKPAKGVATPRADLTYTEQDRRAELAKPYMKSVRRVGRRADLTSAITKAQDFDVFDLALLRLSSSVWRERGDAAAPYVTQVGTAVDDRIKQVSITGNEQSPLRTLAGTNGEVPISVRNSLTGPGSEVSVRLRVTSEQPKLLRIESYKDQRTILGGQSDTVRVPMTVLASGQTTVKVQLMTADGRRYGAPVEITVRTTGYTGIALVIVGAALLVLLAAVVLRVLRRRGSRRTAAAVPPRRASAPAGSES</sequence>
<evidence type="ECO:0000313" key="3">
    <source>
        <dbReference type="EMBL" id="MBB4917047.1"/>
    </source>
</evidence>
<evidence type="ECO:0000313" key="4">
    <source>
        <dbReference type="Proteomes" id="UP000552644"/>
    </source>
</evidence>
<keyword evidence="1" id="KW-0812">Transmembrane</keyword>
<feature type="chain" id="PRO_5039698603" evidence="2">
    <location>
        <begin position="23"/>
        <end position="710"/>
    </location>
</feature>
<keyword evidence="1" id="KW-0472">Membrane</keyword>
<dbReference type="EMBL" id="JACHJP010000004">
    <property type="protein sequence ID" value="MBB4917047.1"/>
    <property type="molecule type" value="Genomic_DNA"/>
</dbReference>
<proteinExistence type="predicted"/>
<protein>
    <submittedName>
        <fullName evidence="3">Uncharacterized protein</fullName>
    </submittedName>
</protein>
<reference evidence="3 4" key="1">
    <citation type="submission" date="2020-08" db="EMBL/GenBank/DDBJ databases">
        <title>Genomic Encyclopedia of Type Strains, Phase III (KMG-III): the genomes of soil and plant-associated and newly described type strains.</title>
        <authorList>
            <person name="Whitman W."/>
        </authorList>
    </citation>
    <scope>NUCLEOTIDE SEQUENCE [LARGE SCALE GENOMIC DNA]</scope>
    <source>
        <strain evidence="3 4">CECT 8840</strain>
    </source>
</reference>
<comment type="caution">
    <text evidence="3">The sequence shown here is derived from an EMBL/GenBank/DDBJ whole genome shotgun (WGS) entry which is preliminary data.</text>
</comment>
<feature type="signal peptide" evidence="2">
    <location>
        <begin position="1"/>
        <end position="22"/>
    </location>
</feature>
<dbReference type="AlphaFoldDB" id="A0A7W7QNX8"/>
<dbReference type="Pfam" id="PF19516">
    <property type="entry name" value="DUF6049"/>
    <property type="match status" value="1"/>
</dbReference>
<organism evidence="3 4">
    <name type="scientific">Streptosporangium saharense</name>
    <dbReference type="NCBI Taxonomy" id="1706840"/>
    <lineage>
        <taxon>Bacteria</taxon>
        <taxon>Bacillati</taxon>
        <taxon>Actinomycetota</taxon>
        <taxon>Actinomycetes</taxon>
        <taxon>Streptosporangiales</taxon>
        <taxon>Streptosporangiaceae</taxon>
        <taxon>Streptosporangium</taxon>
    </lineage>
</organism>
<keyword evidence="2" id="KW-0732">Signal</keyword>
<dbReference type="InterPro" id="IPR046112">
    <property type="entry name" value="DUF6049"/>
</dbReference>
<feature type="transmembrane region" description="Helical" evidence="1">
    <location>
        <begin position="661"/>
        <end position="682"/>
    </location>
</feature>